<keyword evidence="2" id="KW-0560">Oxidoreductase</keyword>
<feature type="domain" description="VOC" evidence="1">
    <location>
        <begin position="9"/>
        <end position="148"/>
    </location>
</feature>
<dbReference type="InterPro" id="IPR037523">
    <property type="entry name" value="VOC_core"/>
</dbReference>
<dbReference type="PROSITE" id="PS51819">
    <property type="entry name" value="VOC"/>
    <property type="match status" value="1"/>
</dbReference>
<keyword evidence="2" id="KW-0223">Dioxygenase</keyword>
<dbReference type="SUPFAM" id="SSF54593">
    <property type="entry name" value="Glyoxalase/Bleomycin resistance protein/Dihydroxybiphenyl dioxygenase"/>
    <property type="match status" value="1"/>
</dbReference>
<protein>
    <submittedName>
        <fullName evidence="2">Glyoxalase/bleomycin resistance protein/dioxygenase superfamily protein</fullName>
    </submittedName>
</protein>
<reference evidence="2 3" key="1">
    <citation type="submission" date="2019-06" db="EMBL/GenBank/DDBJ databases">
        <title>Sequencing the genomes of 1000 actinobacteria strains.</title>
        <authorList>
            <person name="Klenk H.-P."/>
        </authorList>
    </citation>
    <scope>NUCLEOTIDE SEQUENCE [LARGE SCALE GENOMIC DNA]</scope>
    <source>
        <strain evidence="2 3">DSM 102200</strain>
    </source>
</reference>
<gene>
    <name evidence="2" type="ORF">FB559_5639</name>
</gene>
<dbReference type="InterPro" id="IPR029068">
    <property type="entry name" value="Glyas_Bleomycin-R_OHBP_Dase"/>
</dbReference>
<comment type="caution">
    <text evidence="2">The sequence shown here is derived from an EMBL/GenBank/DDBJ whole genome shotgun (WGS) entry which is preliminary data.</text>
</comment>
<dbReference type="Pfam" id="PF13669">
    <property type="entry name" value="Glyoxalase_4"/>
    <property type="match status" value="1"/>
</dbReference>
<dbReference type="EMBL" id="VFOZ01000001">
    <property type="protein sequence ID" value="TQL99937.1"/>
    <property type="molecule type" value="Genomic_DNA"/>
</dbReference>
<dbReference type="AlphaFoldDB" id="A0A543CSP2"/>
<sequence>MTMGYGLCTIHHLGYVVDDLAEAARRWHDIAGIGPFLVQEHVPFDGITADGDPVVFDHSKAYAAYGSLFVELKLIHEAAPANAGPFFGSNGGVGLNHVAYVVDDAEAESERLAERGMPSTVRARVGELDVALHDGSSSLGFAVEVHQRCEPLTTLFAQVRSAAREWDGQDVIRPLPATASR</sequence>
<evidence type="ECO:0000259" key="1">
    <source>
        <dbReference type="PROSITE" id="PS51819"/>
    </source>
</evidence>
<evidence type="ECO:0000313" key="2">
    <source>
        <dbReference type="EMBL" id="TQL99937.1"/>
    </source>
</evidence>
<proteinExistence type="predicted"/>
<accession>A0A543CSP2</accession>
<keyword evidence="3" id="KW-1185">Reference proteome</keyword>
<dbReference type="GO" id="GO:0051213">
    <property type="term" value="F:dioxygenase activity"/>
    <property type="evidence" value="ECO:0007669"/>
    <property type="project" value="UniProtKB-KW"/>
</dbReference>
<dbReference type="RefSeq" id="WP_141959101.1">
    <property type="nucleotide sequence ID" value="NZ_VFOZ01000001.1"/>
</dbReference>
<dbReference type="Proteomes" id="UP000316096">
    <property type="component" value="Unassembled WGS sequence"/>
</dbReference>
<dbReference type="OrthoDB" id="4578369at2"/>
<dbReference type="Gene3D" id="3.10.180.10">
    <property type="entry name" value="2,3-Dihydroxybiphenyl 1,2-Dioxygenase, domain 1"/>
    <property type="match status" value="1"/>
</dbReference>
<name>A0A543CSP2_9ACTN</name>
<evidence type="ECO:0000313" key="3">
    <source>
        <dbReference type="Proteomes" id="UP000316096"/>
    </source>
</evidence>
<organism evidence="2 3">
    <name type="scientific">Actinoallomurus bryophytorum</name>
    <dbReference type="NCBI Taxonomy" id="1490222"/>
    <lineage>
        <taxon>Bacteria</taxon>
        <taxon>Bacillati</taxon>
        <taxon>Actinomycetota</taxon>
        <taxon>Actinomycetes</taxon>
        <taxon>Streptosporangiales</taxon>
        <taxon>Thermomonosporaceae</taxon>
        <taxon>Actinoallomurus</taxon>
    </lineage>
</organism>